<dbReference type="SMART" id="SM00460">
    <property type="entry name" value="TGc"/>
    <property type="match status" value="1"/>
</dbReference>
<feature type="signal peptide" evidence="1">
    <location>
        <begin position="1"/>
        <end position="20"/>
    </location>
</feature>
<dbReference type="Pfam" id="PF01841">
    <property type="entry name" value="Transglut_core"/>
    <property type="match status" value="1"/>
</dbReference>
<keyword evidence="1" id="KW-0732">Signal</keyword>
<organism evidence="3 4">
    <name type="scientific">Dyella japonica DSM 16301</name>
    <dbReference type="NCBI Taxonomy" id="1440762"/>
    <lineage>
        <taxon>Bacteria</taxon>
        <taxon>Pseudomonadati</taxon>
        <taxon>Pseudomonadota</taxon>
        <taxon>Gammaproteobacteria</taxon>
        <taxon>Lysobacterales</taxon>
        <taxon>Rhodanobacteraceae</taxon>
        <taxon>Dyella</taxon>
    </lineage>
</organism>
<comment type="caution">
    <text evidence="3">The sequence shown here is derived from an EMBL/GenBank/DDBJ whole genome shotgun (WGS) entry which is preliminary data.</text>
</comment>
<reference evidence="3 4" key="1">
    <citation type="journal article" date="2015" name="Antonie Van Leeuwenhoek">
        <title>A phylogenomic and molecular marker based taxonomic framework for the order Xanthomonadales: proposal to transfer the families Algiphilaceae and Solimonadaceae to the order Nevskiales ord. nov. and to create a new family within the order Xanthomonadales, the family Rhodanobacteraceae fam. nov., containing the genus Rhodanobacter and its closest relatives.</title>
        <authorList>
            <person name="Naushad S."/>
            <person name="Adeolu M."/>
            <person name="Wong S."/>
            <person name="Sohail M."/>
            <person name="Schellhorn H.E."/>
            <person name="Gupta R.S."/>
        </authorList>
    </citation>
    <scope>NUCLEOTIDE SEQUENCE [LARGE SCALE GENOMIC DNA]</scope>
    <source>
        <strain evidence="3 4">DSM 16301</strain>
    </source>
</reference>
<dbReference type="RefSeq" id="WP_046970591.1">
    <property type="nucleotide sequence ID" value="NZ_JPLA01000009.1"/>
</dbReference>
<evidence type="ECO:0000259" key="2">
    <source>
        <dbReference type="SMART" id="SM00460"/>
    </source>
</evidence>
<dbReference type="Gene3D" id="3.10.620.30">
    <property type="match status" value="1"/>
</dbReference>
<proteinExistence type="predicted"/>
<sequence>MRYWLAALSMALALSSPPVAAGGAMESAPASNTTWMTVMLAGRRIGHLRIDRVNDGKVVTTTQDLQIQINRAGRTVPMAVLTRSLETLDSQPLGFYSRSTLSSSDSIVDGQRQADGRYAITTTVAGLASQSTLAWPTGALLSDGQRQAMAAAASHPGHYALNLFDPASQDVASVDIEVLGNERVALPDGTELLNHQREVLQTPRGVQRMDLWVNARGETRKGSLEMLGHPLDMLACSEACALAPVQDIDMLRASMVDSPQGLSSTMRAGFLRYVIHVSDGDAQPLISTDEQRVTSLGHGNWLVDVGNPVAGGQPAPVPADTEPNAWVQSDAPPIRQLAAQAVIGAEDDLQKMIQLRDFVSAYIPPHSRDIGYASAMEVVQERAGDCKEHAVLLAALARAEHIPARVVTGMVYADHYADSSRVFVPHAWVQAWVHGRWQSFDAALGHFDSTHIALDSGDGDPWHFFNLANLFGQMRIAQIGTVPEQTAALTSGTVATRD</sequence>
<name>A0A0G9HC61_9GAMM</name>
<protein>
    <recommendedName>
        <fullName evidence="2">Transglutaminase-like domain-containing protein</fullName>
    </recommendedName>
</protein>
<evidence type="ECO:0000256" key="1">
    <source>
        <dbReference type="SAM" id="SignalP"/>
    </source>
</evidence>
<dbReference type="PANTHER" id="PTHR33490:SF3">
    <property type="entry name" value="CONSERVED INTEGRAL MEMBRANE PROTEIN"/>
    <property type="match status" value="1"/>
</dbReference>
<dbReference type="PANTHER" id="PTHR33490">
    <property type="entry name" value="BLR5614 PROTEIN-RELATED"/>
    <property type="match status" value="1"/>
</dbReference>
<evidence type="ECO:0000313" key="4">
    <source>
        <dbReference type="Proteomes" id="UP000035481"/>
    </source>
</evidence>
<dbReference type="EMBL" id="JPLA01000009">
    <property type="protein sequence ID" value="KLD65262.1"/>
    <property type="molecule type" value="Genomic_DNA"/>
</dbReference>
<dbReference type="Proteomes" id="UP000035481">
    <property type="component" value="Unassembled WGS sequence"/>
</dbReference>
<dbReference type="OrthoDB" id="9804872at2"/>
<dbReference type="InterPro" id="IPR038765">
    <property type="entry name" value="Papain-like_cys_pep_sf"/>
</dbReference>
<accession>A0A0G9HC61</accession>
<gene>
    <name evidence="3" type="ORF">Y882_04090</name>
</gene>
<dbReference type="STRING" id="1440762.Y882_04090"/>
<feature type="chain" id="PRO_5002576526" description="Transglutaminase-like domain-containing protein" evidence="1">
    <location>
        <begin position="21"/>
        <end position="498"/>
    </location>
</feature>
<dbReference type="AlphaFoldDB" id="A0A0G9HC61"/>
<dbReference type="InterPro" id="IPR002931">
    <property type="entry name" value="Transglutaminase-like"/>
</dbReference>
<dbReference type="SUPFAM" id="SSF54001">
    <property type="entry name" value="Cysteine proteinases"/>
    <property type="match status" value="1"/>
</dbReference>
<dbReference type="PATRIC" id="fig|1440762.4.peg.3789"/>
<evidence type="ECO:0000313" key="3">
    <source>
        <dbReference type="EMBL" id="KLD65262.1"/>
    </source>
</evidence>
<feature type="domain" description="Transglutaminase-like" evidence="2">
    <location>
        <begin position="378"/>
        <end position="444"/>
    </location>
</feature>